<feature type="transmembrane region" description="Helical" evidence="7">
    <location>
        <begin position="97"/>
        <end position="117"/>
    </location>
</feature>
<feature type="transmembrane region" description="Helical" evidence="7">
    <location>
        <begin position="165"/>
        <end position="184"/>
    </location>
</feature>
<dbReference type="AlphaFoldDB" id="A0A8S3WG67"/>
<feature type="transmembrane region" description="Helical" evidence="7">
    <location>
        <begin position="896"/>
        <end position="916"/>
    </location>
</feature>
<accession>A0A8S3WG67</accession>
<evidence type="ECO:0000256" key="1">
    <source>
        <dbReference type="ARBA" id="ARBA00004141"/>
    </source>
</evidence>
<dbReference type="GO" id="GO:0016020">
    <property type="term" value="C:membrane"/>
    <property type="evidence" value="ECO:0007669"/>
    <property type="project" value="UniProtKB-SubCell"/>
</dbReference>
<protein>
    <submittedName>
        <fullName evidence="9">(apollo) hypothetical protein</fullName>
    </submittedName>
</protein>
<evidence type="ECO:0000313" key="9">
    <source>
        <dbReference type="EMBL" id="CAG4957899.1"/>
    </source>
</evidence>
<feature type="transmembrane region" description="Helical" evidence="7">
    <location>
        <begin position="788"/>
        <end position="807"/>
    </location>
</feature>
<feature type="compositionally biased region" description="Low complexity" evidence="6">
    <location>
        <begin position="16"/>
        <end position="28"/>
    </location>
</feature>
<gene>
    <name evidence="9" type="ORF">PAPOLLO_LOCUS5838</name>
</gene>
<feature type="transmembrane region" description="Helical" evidence="7">
    <location>
        <begin position="264"/>
        <end position="296"/>
    </location>
</feature>
<dbReference type="InterPro" id="IPR055415">
    <property type="entry name" value="LD_SV2"/>
</dbReference>
<feature type="transmembrane region" description="Helical" evidence="7">
    <location>
        <begin position="190"/>
        <end position="211"/>
    </location>
</feature>
<dbReference type="OrthoDB" id="433512at2759"/>
<feature type="domain" description="SV2A/B/C luminal" evidence="8">
    <location>
        <begin position="565"/>
        <end position="646"/>
    </location>
</feature>
<keyword evidence="4 7" id="KW-1133">Transmembrane helix</keyword>
<feature type="region of interest" description="Disordered" evidence="6">
    <location>
        <begin position="1"/>
        <end position="69"/>
    </location>
</feature>
<evidence type="ECO:0000256" key="5">
    <source>
        <dbReference type="ARBA" id="ARBA00023136"/>
    </source>
</evidence>
<feature type="transmembrane region" description="Helical" evidence="7">
    <location>
        <begin position="928"/>
        <end position="945"/>
    </location>
</feature>
<evidence type="ECO:0000256" key="4">
    <source>
        <dbReference type="ARBA" id="ARBA00022989"/>
    </source>
</evidence>
<dbReference type="PANTHER" id="PTHR23511">
    <property type="entry name" value="SYNAPTIC VESICLE GLYCOPROTEIN 2"/>
    <property type="match status" value="1"/>
</dbReference>
<feature type="transmembrane region" description="Helical" evidence="7">
    <location>
        <begin position="223"/>
        <end position="244"/>
    </location>
</feature>
<evidence type="ECO:0000256" key="2">
    <source>
        <dbReference type="ARBA" id="ARBA00022448"/>
    </source>
</evidence>
<name>A0A8S3WG67_PARAO</name>
<feature type="transmembrane region" description="Helical" evidence="7">
    <location>
        <begin position="951"/>
        <end position="973"/>
    </location>
</feature>
<reference evidence="9" key="1">
    <citation type="submission" date="2021-04" db="EMBL/GenBank/DDBJ databases">
        <authorList>
            <person name="Tunstrom K."/>
        </authorList>
    </citation>
    <scope>NUCLEOTIDE SEQUENCE</scope>
</reference>
<dbReference type="EMBL" id="CAJQZP010000359">
    <property type="protein sequence ID" value="CAG4957899.1"/>
    <property type="molecule type" value="Genomic_DNA"/>
</dbReference>
<dbReference type="InterPro" id="IPR011701">
    <property type="entry name" value="MFS"/>
</dbReference>
<feature type="transmembrane region" description="Helical" evidence="7">
    <location>
        <begin position="137"/>
        <end position="156"/>
    </location>
</feature>
<evidence type="ECO:0000259" key="8">
    <source>
        <dbReference type="Pfam" id="PF23894"/>
    </source>
</evidence>
<dbReference type="Pfam" id="PF23894">
    <property type="entry name" value="LD_SV2"/>
    <property type="match status" value="1"/>
</dbReference>
<evidence type="ECO:0000256" key="7">
    <source>
        <dbReference type="SAM" id="Phobius"/>
    </source>
</evidence>
<comment type="caution">
    <text evidence="9">The sequence shown here is derived from an EMBL/GenBank/DDBJ whole genome shotgun (WGS) entry which is preliminary data.</text>
</comment>
<comment type="subcellular location">
    <subcellularLocation>
        <location evidence="1">Membrane</location>
        <topology evidence="1">Multi-pass membrane protein</topology>
    </subcellularLocation>
</comment>
<dbReference type="PANTHER" id="PTHR23511:SF34">
    <property type="entry name" value="SYNAPTIC VESICLE GLYCOPROTEIN 2"/>
    <property type="match status" value="1"/>
</dbReference>
<keyword evidence="2" id="KW-0813">Transport</keyword>
<evidence type="ECO:0000313" key="10">
    <source>
        <dbReference type="Proteomes" id="UP000691718"/>
    </source>
</evidence>
<keyword evidence="10" id="KW-1185">Reference proteome</keyword>
<keyword evidence="5 7" id="KW-0472">Membrane</keyword>
<evidence type="ECO:0000256" key="3">
    <source>
        <dbReference type="ARBA" id="ARBA00022692"/>
    </source>
</evidence>
<feature type="region of interest" description="Disordered" evidence="6">
    <location>
        <begin position="742"/>
        <end position="761"/>
    </location>
</feature>
<feature type="transmembrane region" description="Helical" evidence="7">
    <location>
        <begin position="873"/>
        <end position="890"/>
    </location>
</feature>
<dbReference type="Proteomes" id="UP000691718">
    <property type="component" value="Unassembled WGS sequence"/>
</dbReference>
<evidence type="ECO:0000256" key="6">
    <source>
        <dbReference type="SAM" id="MobiDB-lite"/>
    </source>
</evidence>
<feature type="transmembrane region" description="Helical" evidence="7">
    <location>
        <begin position="317"/>
        <end position="342"/>
    </location>
</feature>
<organism evidence="9 10">
    <name type="scientific">Parnassius apollo</name>
    <name type="common">Apollo butterfly</name>
    <name type="synonym">Papilio apollo</name>
    <dbReference type="NCBI Taxonomy" id="110799"/>
    <lineage>
        <taxon>Eukaryota</taxon>
        <taxon>Metazoa</taxon>
        <taxon>Ecdysozoa</taxon>
        <taxon>Arthropoda</taxon>
        <taxon>Hexapoda</taxon>
        <taxon>Insecta</taxon>
        <taxon>Pterygota</taxon>
        <taxon>Neoptera</taxon>
        <taxon>Endopterygota</taxon>
        <taxon>Lepidoptera</taxon>
        <taxon>Glossata</taxon>
        <taxon>Ditrysia</taxon>
        <taxon>Papilionoidea</taxon>
        <taxon>Papilionidae</taxon>
        <taxon>Parnassiinae</taxon>
        <taxon>Parnassini</taxon>
        <taxon>Parnassius</taxon>
        <taxon>Parnassius</taxon>
    </lineage>
</organism>
<keyword evidence="3 7" id="KW-0812">Transmembrane</keyword>
<dbReference type="GO" id="GO:0022857">
    <property type="term" value="F:transmembrane transporter activity"/>
    <property type="evidence" value="ECO:0007669"/>
    <property type="project" value="InterPro"/>
</dbReference>
<sequence length="975" mass="104360">MAEEQACLVSARSDSESSSKLGSFGSISRTMTYTEDRLTGTEGAGEPGNVANTTVNPPEQIPDGNESGELLDYNDSSVLEQFHEDALRQAGCGLSQARVLLAVTLAIAGTSLELSAIPFVLPSAEIELCILPHEKNWLVLISLVGGSLGAVGWGALGERLGRRRTLLSCLAVNAVFAAIAAFMPTYGTFMMARFCSAIGSGGTAAVGYTYCGEWCGRTWRRRALALLAGGAGAGALLAAALADAALPDTGAAALKENKEHFSAWHRYCCSLLLLMLSAGGAGAGALLAAALADAALPDTGAAALKENKEHFSAWHRYCCSLLLLMLSAGGAGAGALLAAALADAALPDTGAAALKENKEHFSAWHRYCCSLLLLMLSAGGAGADALPAAALADAVMPDTGAAALKENKEHFSAWHRYLLLCTLPILASLVSLIWTQESPRYLLDVGREVDAMMVYQNIHSSNQIRICGKTNVAAAGGDSEYRLGELSLPGKRRPPALHHVRHSVKMFWQAFFQLFSSPYRSTTISLGGILLFSMAIQYYLSSYVPAMVLITDSEEFEASKRLVVNESFVNEHYNETLENVQYVEVAFRDCTFRDMIISHVEFDNCTFTNVSFSNIMSSYTIFKECVFVNSTIIDTDMEVGRELVGCGLSGSVVRGIRGGCARRADLRSRLAGLRAEQAHAARAALLSAAAALLPYPKRLRLRPAGTYAHRTPHHTHLSALATGWAARRASACRARRAAGRRRRAAALPQAPASPPRRYVCTPHTRTTHTHLRLRLAGLRAEQAHAARAALLAASAPLLAAAAALLPYPKRLRLRPAGTYAHRTPAPHTLICARDWLSCAPSRRMSRAPAPKRRIPRAPRCCPTTRACASVPPVLFLCAACILLSPTLYLARDETMLYIVEAAFRFFLTLIFYNVGLDVVDSYPANLRCTAHGLILSVAYMGGAVVKGMGELGDILSCVLCGLFAIAATALSLYKR</sequence>
<proteinExistence type="predicted"/>
<feature type="transmembrane region" description="Helical" evidence="7">
    <location>
        <begin position="414"/>
        <end position="434"/>
    </location>
</feature>
<dbReference type="Pfam" id="PF07690">
    <property type="entry name" value="MFS_1"/>
    <property type="match status" value="1"/>
</dbReference>